<gene>
    <name evidence="1" type="ORF">AVEN_200110_1</name>
</gene>
<accession>A0A4Y2LR33</accession>
<protein>
    <submittedName>
        <fullName evidence="1">Uncharacterized protein</fullName>
    </submittedName>
</protein>
<name>A0A4Y2LR33_ARAVE</name>
<reference evidence="1 2" key="1">
    <citation type="journal article" date="2019" name="Sci. Rep.">
        <title>Orb-weaving spider Araneus ventricosus genome elucidates the spidroin gene catalogue.</title>
        <authorList>
            <person name="Kono N."/>
            <person name="Nakamura H."/>
            <person name="Ohtoshi R."/>
            <person name="Moran D.A.P."/>
            <person name="Shinohara A."/>
            <person name="Yoshida Y."/>
            <person name="Fujiwara M."/>
            <person name="Mori M."/>
            <person name="Tomita M."/>
            <person name="Arakawa K."/>
        </authorList>
    </citation>
    <scope>NUCLEOTIDE SEQUENCE [LARGE SCALE GENOMIC DNA]</scope>
</reference>
<dbReference type="EMBL" id="BGPR01200643">
    <property type="protein sequence ID" value="GBN16914.1"/>
    <property type="molecule type" value="Genomic_DNA"/>
</dbReference>
<dbReference type="AlphaFoldDB" id="A0A4Y2LR33"/>
<organism evidence="1 2">
    <name type="scientific">Araneus ventricosus</name>
    <name type="common">Orbweaver spider</name>
    <name type="synonym">Epeira ventricosa</name>
    <dbReference type="NCBI Taxonomy" id="182803"/>
    <lineage>
        <taxon>Eukaryota</taxon>
        <taxon>Metazoa</taxon>
        <taxon>Ecdysozoa</taxon>
        <taxon>Arthropoda</taxon>
        <taxon>Chelicerata</taxon>
        <taxon>Arachnida</taxon>
        <taxon>Araneae</taxon>
        <taxon>Araneomorphae</taxon>
        <taxon>Entelegynae</taxon>
        <taxon>Araneoidea</taxon>
        <taxon>Araneidae</taxon>
        <taxon>Araneus</taxon>
    </lineage>
</organism>
<comment type="caution">
    <text evidence="1">The sequence shown here is derived from an EMBL/GenBank/DDBJ whole genome shotgun (WGS) entry which is preliminary data.</text>
</comment>
<keyword evidence="2" id="KW-1185">Reference proteome</keyword>
<sequence>MVATAATWSQVHKMLTQVFCCFMDEYSASKHFEPPSFSFRITFSFLSTGTLSSGKSSSPLFSLFSRPEAKKISLHHAPASHFESRAKESQPRQPDHEWLKRAKTARISPNQNEAALSLSNGGVFALIGKKGDFKKFSVPNLSKGKGRRRISGHLERILLDNCIRTRKRPSSFLGEISVVIFEKGA</sequence>
<dbReference type="Proteomes" id="UP000499080">
    <property type="component" value="Unassembled WGS sequence"/>
</dbReference>
<evidence type="ECO:0000313" key="1">
    <source>
        <dbReference type="EMBL" id="GBN16914.1"/>
    </source>
</evidence>
<evidence type="ECO:0000313" key="2">
    <source>
        <dbReference type="Proteomes" id="UP000499080"/>
    </source>
</evidence>
<proteinExistence type="predicted"/>